<dbReference type="Gene3D" id="2.60.120.10">
    <property type="entry name" value="Jelly Rolls"/>
    <property type="match status" value="1"/>
</dbReference>
<dbReference type="PANTHER" id="PTHR36440">
    <property type="entry name" value="PUTATIVE (AFU_ORTHOLOGUE AFUA_8G07350)-RELATED"/>
    <property type="match status" value="1"/>
</dbReference>
<dbReference type="AlphaFoldDB" id="A0AA96WS38"/>
<dbReference type="PANTHER" id="PTHR36440:SF1">
    <property type="entry name" value="PUTATIVE (AFU_ORTHOLOGUE AFUA_8G07350)-RELATED"/>
    <property type="match status" value="1"/>
</dbReference>
<evidence type="ECO:0000313" key="2">
    <source>
        <dbReference type="EMBL" id="WNZ21657.1"/>
    </source>
</evidence>
<organism evidence="2">
    <name type="scientific">Leptolyngbya sp. NK1-12</name>
    <dbReference type="NCBI Taxonomy" id="2547451"/>
    <lineage>
        <taxon>Bacteria</taxon>
        <taxon>Bacillati</taxon>
        <taxon>Cyanobacteriota</taxon>
        <taxon>Cyanophyceae</taxon>
        <taxon>Leptolyngbyales</taxon>
        <taxon>Leptolyngbyaceae</taxon>
        <taxon>Leptolyngbya group</taxon>
        <taxon>Leptolyngbya</taxon>
    </lineage>
</organism>
<protein>
    <submittedName>
        <fullName evidence="2">Cupin domain-containing protein</fullName>
    </submittedName>
</protein>
<dbReference type="SUPFAM" id="SSF51182">
    <property type="entry name" value="RmlC-like cupins"/>
    <property type="match status" value="1"/>
</dbReference>
<feature type="domain" description="Cupin type-2" evidence="1">
    <location>
        <begin position="36"/>
        <end position="103"/>
    </location>
</feature>
<accession>A0AA96WS38</accession>
<dbReference type="InterPro" id="IPR014710">
    <property type="entry name" value="RmlC-like_jellyroll"/>
</dbReference>
<gene>
    <name evidence="2" type="ORF">HJG54_01405</name>
</gene>
<dbReference type="InterPro" id="IPR013096">
    <property type="entry name" value="Cupin_2"/>
</dbReference>
<sequence>MTIVRSQAGEHVQVLSDTVCLKLRSNDSANRMAVMTVEVPPGGGVPPHSHASEEESYYMLKGTMVMQLGDEEFTIEPNDFVHVPAGIAHGYQNNSPQPICFLAWTVGGAIDQFFLEMAEVRDLPQDLPKMAAILDKYGIQMQP</sequence>
<reference evidence="2" key="1">
    <citation type="submission" date="2020-05" db="EMBL/GenBank/DDBJ databases">
        <authorList>
            <person name="Zhu T."/>
            <person name="Keshari N."/>
            <person name="Lu X."/>
        </authorList>
    </citation>
    <scope>NUCLEOTIDE SEQUENCE</scope>
    <source>
        <strain evidence="2">NK1-12</strain>
    </source>
</reference>
<dbReference type="Pfam" id="PF07883">
    <property type="entry name" value="Cupin_2"/>
    <property type="match status" value="1"/>
</dbReference>
<proteinExistence type="predicted"/>
<name>A0AA96WS38_9CYAN</name>
<dbReference type="EMBL" id="CP053586">
    <property type="protein sequence ID" value="WNZ21657.1"/>
    <property type="molecule type" value="Genomic_DNA"/>
</dbReference>
<dbReference type="InterPro" id="IPR053146">
    <property type="entry name" value="QDO-like"/>
</dbReference>
<dbReference type="InterPro" id="IPR011051">
    <property type="entry name" value="RmlC_Cupin_sf"/>
</dbReference>
<evidence type="ECO:0000259" key="1">
    <source>
        <dbReference type="Pfam" id="PF07883"/>
    </source>
</evidence>
<dbReference type="RefSeq" id="WP_316432928.1">
    <property type="nucleotide sequence ID" value="NZ_CP053586.1"/>
</dbReference>